<evidence type="ECO:0000256" key="1">
    <source>
        <dbReference type="ARBA" id="ARBA00004141"/>
    </source>
</evidence>
<keyword evidence="9" id="KW-1185">Reference proteome</keyword>
<organism evidence="9 10">
    <name type="scientific">Octopus sinensis</name>
    <name type="common">East Asian common octopus</name>
    <dbReference type="NCBI Taxonomy" id="2607531"/>
    <lineage>
        <taxon>Eukaryota</taxon>
        <taxon>Metazoa</taxon>
        <taxon>Spiralia</taxon>
        <taxon>Lophotrochozoa</taxon>
        <taxon>Mollusca</taxon>
        <taxon>Cephalopoda</taxon>
        <taxon>Coleoidea</taxon>
        <taxon>Octopodiformes</taxon>
        <taxon>Octopoda</taxon>
        <taxon>Incirrata</taxon>
        <taxon>Octopodidae</taxon>
        <taxon>Octopus</taxon>
    </lineage>
</organism>
<evidence type="ECO:0000256" key="4">
    <source>
        <dbReference type="ARBA" id="ARBA00022692"/>
    </source>
</evidence>
<comment type="similarity">
    <text evidence="2">Belongs to the ABC transporter superfamily. ABCG family. Eye pigment precursor importer (TC 3.A.1.204) subfamily.</text>
</comment>
<dbReference type="GO" id="GO:0005524">
    <property type="term" value="F:ATP binding"/>
    <property type="evidence" value="ECO:0007669"/>
    <property type="project" value="UniProtKB-KW"/>
</dbReference>
<evidence type="ECO:0000313" key="10">
    <source>
        <dbReference type="RefSeq" id="XP_029647440.1"/>
    </source>
</evidence>
<dbReference type="Pfam" id="PF00005">
    <property type="entry name" value="ABC_tran"/>
    <property type="match status" value="1"/>
</dbReference>
<dbReference type="CDD" id="cd03213">
    <property type="entry name" value="ABCG_EPDR"/>
    <property type="match status" value="1"/>
</dbReference>
<dbReference type="AlphaFoldDB" id="A0A6P7TAT4"/>
<evidence type="ECO:0000256" key="6">
    <source>
        <dbReference type="ARBA" id="ARBA00022840"/>
    </source>
</evidence>
<dbReference type="GO" id="GO:0016887">
    <property type="term" value="F:ATP hydrolysis activity"/>
    <property type="evidence" value="ECO:0007669"/>
    <property type="project" value="InterPro"/>
</dbReference>
<dbReference type="KEGG" id="osn:115221401"/>
<comment type="subcellular location">
    <subcellularLocation>
        <location evidence="1">Membrane</location>
        <topology evidence="1">Multi-pass membrane protein</topology>
    </subcellularLocation>
</comment>
<keyword evidence="3" id="KW-0813">Transport</keyword>
<keyword evidence="7" id="KW-1133">Transmembrane helix</keyword>
<sequence length="731" mass="82593">MAELLSIHVHIPPNQMINSAATVSNKLPHQNLSLYGEALPLKPISQQQSDVAVSEKTIRMKQNKSRFAKLPQRKAVDIEFKELTYAIQEGRHKDKKTILKSISGKFCSGQLTAIMGPSGAGKSSLMNILAGYRTSNVSGDILIKGKERNLRTFRKMSCYIMQDDHLLPHLSVEESMMCSANLKLNEKMSKAEKQSLVDEILETLGLTETKKTRTGNLSGGQRKRLSIALELVNNPPIMFFDEPTSGLDSASCYQCISLLKSLAAGGRTVVCTIHQPSAKLFEMFDHLYMLAEGQCIYRGCVSNLLPYFEKQGVVCPPYHNPADFAIEVAVGEYGIEKVNQLILAVKNGRCVRPLPSPEIVINDQEKAALMRCEKEAMMVNGTQTVHHNQHEYDWNPELEEKKKLMEPAALSNLCNGYTNNHIPVQVDHIKPHINTPTIVTKADENDYEFHTFATSCFTQFRILFIRTFITILRDTTLTRLRLLAHVSVGVLIGLLYLGIGNEASKVFNNTGCLFFCMLFLMFTALMPTILTFPMELSVFVREHLNYWYSLKAYYLAKTMADMPFQVILPLVYGSIVYWMTSQPCDFVRFFMFMTLATQTSLVAQSMGLLIGAATSLQVAVFLGPVMTIPILLFSGFFVNFDTIPSYLQWLSYVSYTRYSFEGVLQAIYGFDRGALDCENKACLFQKATDVLEEMDVQHAKFYIDFIVLCIFFVIIRIGCYFVLRWRVKAQR</sequence>
<gene>
    <name evidence="10" type="primary">LOC115221401</name>
</gene>
<name>A0A6P7TAT4_9MOLL</name>
<dbReference type="InterPro" id="IPR013525">
    <property type="entry name" value="ABC2_TM"/>
</dbReference>
<dbReference type="PANTHER" id="PTHR48041:SF78">
    <property type="entry name" value="ABC TRANSPORTER EXPRESSED IN TRACHEA, ISOFORM A"/>
    <property type="match status" value="1"/>
</dbReference>
<dbReference type="PROSITE" id="PS50893">
    <property type="entry name" value="ABC_TRANSPORTER_2"/>
    <property type="match status" value="1"/>
</dbReference>
<dbReference type="GO" id="GO:0005886">
    <property type="term" value="C:plasma membrane"/>
    <property type="evidence" value="ECO:0007669"/>
    <property type="project" value="TreeGrafter"/>
</dbReference>
<dbReference type="PANTHER" id="PTHR48041">
    <property type="entry name" value="ABC TRANSPORTER G FAMILY MEMBER 28"/>
    <property type="match status" value="1"/>
</dbReference>
<dbReference type="InterPro" id="IPR003593">
    <property type="entry name" value="AAA+_ATPase"/>
</dbReference>
<dbReference type="InterPro" id="IPR027417">
    <property type="entry name" value="P-loop_NTPase"/>
</dbReference>
<reference evidence="10" key="1">
    <citation type="submission" date="2025-08" db="UniProtKB">
        <authorList>
            <consortium name="RefSeq"/>
        </authorList>
    </citation>
    <scope>IDENTIFICATION</scope>
</reference>
<evidence type="ECO:0000256" key="2">
    <source>
        <dbReference type="ARBA" id="ARBA00005814"/>
    </source>
</evidence>
<dbReference type="Pfam" id="PF01061">
    <property type="entry name" value="ABC2_membrane"/>
    <property type="match status" value="1"/>
</dbReference>
<evidence type="ECO:0000256" key="5">
    <source>
        <dbReference type="ARBA" id="ARBA00022741"/>
    </source>
</evidence>
<dbReference type="PROSITE" id="PS00211">
    <property type="entry name" value="ABC_TRANSPORTER_1"/>
    <property type="match status" value="1"/>
</dbReference>
<dbReference type="SUPFAM" id="SSF52540">
    <property type="entry name" value="P-loop containing nucleoside triphosphate hydrolases"/>
    <property type="match status" value="1"/>
</dbReference>
<dbReference type="Gene3D" id="3.40.50.300">
    <property type="entry name" value="P-loop containing nucleotide triphosphate hydrolases"/>
    <property type="match status" value="1"/>
</dbReference>
<dbReference type="GO" id="GO:0140359">
    <property type="term" value="F:ABC-type transporter activity"/>
    <property type="evidence" value="ECO:0007669"/>
    <property type="project" value="InterPro"/>
</dbReference>
<protein>
    <submittedName>
        <fullName evidence="10">ATP-binding cassette sub-family G member 1</fullName>
    </submittedName>
</protein>
<dbReference type="InterPro" id="IPR050352">
    <property type="entry name" value="ABCG_transporters"/>
</dbReference>
<dbReference type="SMART" id="SM00382">
    <property type="entry name" value="AAA"/>
    <property type="match status" value="1"/>
</dbReference>
<keyword evidence="8" id="KW-0472">Membrane</keyword>
<evidence type="ECO:0000313" key="9">
    <source>
        <dbReference type="Proteomes" id="UP000515154"/>
    </source>
</evidence>
<keyword evidence="4" id="KW-0812">Transmembrane</keyword>
<dbReference type="InterPro" id="IPR003439">
    <property type="entry name" value="ABC_transporter-like_ATP-bd"/>
</dbReference>
<dbReference type="Proteomes" id="UP000515154">
    <property type="component" value="Linkage group LG18"/>
</dbReference>
<evidence type="ECO:0000256" key="3">
    <source>
        <dbReference type="ARBA" id="ARBA00022448"/>
    </source>
</evidence>
<dbReference type="RefSeq" id="XP_029647440.1">
    <property type="nucleotide sequence ID" value="XM_029791580.2"/>
</dbReference>
<evidence type="ECO:0000256" key="8">
    <source>
        <dbReference type="ARBA" id="ARBA00023136"/>
    </source>
</evidence>
<dbReference type="InterPro" id="IPR017871">
    <property type="entry name" value="ABC_transporter-like_CS"/>
</dbReference>
<proteinExistence type="inferred from homology"/>
<dbReference type="FunFam" id="3.40.50.300:FF:000891">
    <property type="entry name" value="ATP-binding cassette sub-family G member"/>
    <property type="match status" value="1"/>
</dbReference>
<keyword evidence="5" id="KW-0547">Nucleotide-binding</keyword>
<keyword evidence="6 10" id="KW-0067">ATP-binding</keyword>
<evidence type="ECO:0000256" key="7">
    <source>
        <dbReference type="ARBA" id="ARBA00022989"/>
    </source>
</evidence>
<accession>A0A6P7TAT4</accession>